<evidence type="ECO:0000256" key="4">
    <source>
        <dbReference type="ARBA" id="ARBA00023136"/>
    </source>
</evidence>
<dbReference type="EMBL" id="CP022433">
    <property type="protein sequence ID" value="ASN28057.1"/>
    <property type="molecule type" value="Genomic_DNA"/>
</dbReference>
<evidence type="ECO:0000256" key="5">
    <source>
        <dbReference type="SAM" id="Phobius"/>
    </source>
</evidence>
<dbReference type="InterPro" id="IPR011701">
    <property type="entry name" value="MFS"/>
</dbReference>
<dbReference type="OrthoDB" id="4148831at2"/>
<dbReference type="Gene3D" id="1.20.1250.20">
    <property type="entry name" value="MFS general substrate transporter like domains"/>
    <property type="match status" value="1"/>
</dbReference>
<feature type="domain" description="Major facilitator superfamily (MFS) profile" evidence="6">
    <location>
        <begin position="214"/>
        <end position="413"/>
    </location>
</feature>
<feature type="transmembrane region" description="Helical" evidence="5">
    <location>
        <begin position="370"/>
        <end position="392"/>
    </location>
</feature>
<feature type="transmembrane region" description="Helical" evidence="5">
    <location>
        <begin position="219"/>
        <end position="240"/>
    </location>
</feature>
<evidence type="ECO:0000256" key="1">
    <source>
        <dbReference type="ARBA" id="ARBA00004651"/>
    </source>
</evidence>
<keyword evidence="3 5" id="KW-1133">Transmembrane helix</keyword>
<evidence type="ECO:0000313" key="8">
    <source>
        <dbReference type="Proteomes" id="UP000031501"/>
    </source>
</evidence>
<dbReference type="STRING" id="1355015.LK06_031975"/>
<sequence>MSVLASYRQLRYLPKFGPTLVAAVAGKLKPGVSSLALLLEVAHYRGLGQAAVAVSVTALAGVTLPLRGRLMDRHGYTHGMAPALMVYLMSLAVLVLNEHVRGPFAVTLAVAFVSGTSAPPIQTATRLIWQDMTTDALRTTALSLDTMLTDLGFIVGPTIAAFLVVTVAPWAGVAASALLCTVATLLLLLRGVPRRSGPPRQTERHWLGPLRSRAVRRTMAAAVFFFLGVRAIELAFPVWAQRHGMSLMSGVLLSCMSVGSVAGGLVLGALPARWSARATLPVTLVVLCVGTLLVAAASFTGTAVLAVTAALMGVALGPSFVALWATAGELTPANTAAETMAWNSSFMSLGGAVGAALGSVVARVSGPGGLLVFAALALATGAGLAHLALIAAPAERESTPGVGTRADRKATTL</sequence>
<accession>A0A221P771</accession>
<dbReference type="Proteomes" id="UP000031501">
    <property type="component" value="Chromosome"/>
</dbReference>
<dbReference type="KEGG" id="splu:LK06_031975"/>
<protein>
    <submittedName>
        <fullName evidence="7">MFS transporter</fullName>
    </submittedName>
</protein>
<feature type="transmembrane region" description="Helical" evidence="5">
    <location>
        <begin position="246"/>
        <end position="267"/>
    </location>
</feature>
<reference evidence="7 8" key="1">
    <citation type="submission" date="2017-07" db="EMBL/GenBank/DDBJ databases">
        <title>Genome sequence of Streptomyces pluripotens MUSC 137T.</title>
        <authorList>
            <person name="Ser H.-L."/>
            <person name="Lee L.-H."/>
        </authorList>
    </citation>
    <scope>NUCLEOTIDE SEQUENCE [LARGE SCALE GENOMIC DNA]</scope>
    <source>
        <strain evidence="7 8">MUSC 137</strain>
    </source>
</reference>
<dbReference type="GO" id="GO:0022857">
    <property type="term" value="F:transmembrane transporter activity"/>
    <property type="evidence" value="ECO:0007669"/>
    <property type="project" value="InterPro"/>
</dbReference>
<organism evidence="7 8">
    <name type="scientific">Streptomyces pluripotens</name>
    <dbReference type="NCBI Taxonomy" id="1355015"/>
    <lineage>
        <taxon>Bacteria</taxon>
        <taxon>Bacillati</taxon>
        <taxon>Actinomycetota</taxon>
        <taxon>Actinomycetes</taxon>
        <taxon>Kitasatosporales</taxon>
        <taxon>Streptomycetaceae</taxon>
        <taxon>Streptomyces</taxon>
    </lineage>
</organism>
<feature type="transmembrane region" description="Helical" evidence="5">
    <location>
        <begin position="170"/>
        <end position="189"/>
    </location>
</feature>
<evidence type="ECO:0000313" key="7">
    <source>
        <dbReference type="EMBL" id="ASN28057.1"/>
    </source>
</evidence>
<dbReference type="PANTHER" id="PTHR23542">
    <property type="match status" value="1"/>
</dbReference>
<keyword evidence="2 5" id="KW-0812">Transmembrane</keyword>
<gene>
    <name evidence="7" type="ORF">LK07_33170</name>
</gene>
<feature type="transmembrane region" description="Helical" evidence="5">
    <location>
        <begin position="279"/>
        <end position="297"/>
    </location>
</feature>
<dbReference type="AlphaFoldDB" id="A0A221P771"/>
<keyword evidence="4 5" id="KW-0472">Membrane</keyword>
<dbReference type="PANTHER" id="PTHR23542:SF1">
    <property type="entry name" value="MAJOR FACILITATOR SUPERFAMILY (MFS) PROFILE DOMAIN-CONTAINING PROTEIN"/>
    <property type="match status" value="1"/>
</dbReference>
<dbReference type="PROSITE" id="PS50850">
    <property type="entry name" value="MFS"/>
    <property type="match status" value="1"/>
</dbReference>
<dbReference type="SUPFAM" id="SSF103473">
    <property type="entry name" value="MFS general substrate transporter"/>
    <property type="match status" value="1"/>
</dbReference>
<dbReference type="Pfam" id="PF07690">
    <property type="entry name" value="MFS_1"/>
    <property type="match status" value="1"/>
</dbReference>
<feature type="transmembrane region" description="Helical" evidence="5">
    <location>
        <begin position="78"/>
        <end position="96"/>
    </location>
</feature>
<proteinExistence type="predicted"/>
<feature type="transmembrane region" description="Helical" evidence="5">
    <location>
        <begin position="142"/>
        <end position="164"/>
    </location>
</feature>
<feature type="transmembrane region" description="Helical" evidence="5">
    <location>
        <begin position="303"/>
        <end position="325"/>
    </location>
</feature>
<evidence type="ECO:0000259" key="6">
    <source>
        <dbReference type="PROSITE" id="PS50850"/>
    </source>
</evidence>
<name>A0A221P771_9ACTN</name>
<dbReference type="RefSeq" id="WP_052319109.1">
    <property type="nucleotide sequence ID" value="NZ_CP021080.1"/>
</dbReference>
<evidence type="ECO:0000256" key="3">
    <source>
        <dbReference type="ARBA" id="ARBA00022989"/>
    </source>
</evidence>
<keyword evidence="8" id="KW-1185">Reference proteome</keyword>
<dbReference type="InterPro" id="IPR036259">
    <property type="entry name" value="MFS_trans_sf"/>
</dbReference>
<dbReference type="GO" id="GO:0005886">
    <property type="term" value="C:plasma membrane"/>
    <property type="evidence" value="ECO:0007669"/>
    <property type="project" value="UniProtKB-SubCell"/>
</dbReference>
<feature type="transmembrane region" description="Helical" evidence="5">
    <location>
        <begin position="102"/>
        <end position="121"/>
    </location>
</feature>
<dbReference type="InterPro" id="IPR020846">
    <property type="entry name" value="MFS_dom"/>
</dbReference>
<feature type="transmembrane region" description="Helical" evidence="5">
    <location>
        <begin position="346"/>
        <end position="364"/>
    </location>
</feature>
<evidence type="ECO:0000256" key="2">
    <source>
        <dbReference type="ARBA" id="ARBA00022692"/>
    </source>
</evidence>
<comment type="subcellular location">
    <subcellularLocation>
        <location evidence="1">Cell membrane</location>
        <topology evidence="1">Multi-pass membrane protein</topology>
    </subcellularLocation>
</comment>